<sequence>MSGRRVVVLGGSGLLGARAADTLAGRGHDVLRVSRSTGVDATTGVGLAAAFAGAGTVVDCLDVKTGRRAAATAFFSGTAARVADEARAAGVGHVVCLSVVNVTEPALRSALGYYAGKAAQDDVYRGRLLDRPAAAGFTSLRSTQWFEFADQLLHRLRFGHLAVVPVMRVRPVAADAVAEAIADVVDEGPTHAARTVDVAGPEVLDTGTMARRLAEIRGTPAVATVPMPMRALRTGGLLPPPGARIDRRTFAAWLAGQHSGKPSSS</sequence>
<dbReference type="PANTHER" id="PTHR12126">
    <property type="entry name" value="NADH-UBIQUINONE OXIDOREDUCTASE 39 KDA SUBUNIT-RELATED"/>
    <property type="match status" value="1"/>
</dbReference>
<dbReference type="SUPFAM" id="SSF51735">
    <property type="entry name" value="NAD(P)-binding Rossmann-fold domains"/>
    <property type="match status" value="1"/>
</dbReference>
<dbReference type="InterPro" id="IPR036291">
    <property type="entry name" value="NAD(P)-bd_dom_sf"/>
</dbReference>
<evidence type="ECO:0008006" key="3">
    <source>
        <dbReference type="Google" id="ProtNLM"/>
    </source>
</evidence>
<dbReference type="AlphaFoldDB" id="A0A1R1LL41"/>
<dbReference type="GO" id="GO:0044877">
    <property type="term" value="F:protein-containing complex binding"/>
    <property type="evidence" value="ECO:0007669"/>
    <property type="project" value="TreeGrafter"/>
</dbReference>
<dbReference type="STRING" id="554083.BKD30_01565"/>
<dbReference type="Gene3D" id="3.40.50.720">
    <property type="entry name" value="NAD(P)-binding Rossmann-like Domain"/>
    <property type="match status" value="1"/>
</dbReference>
<dbReference type="RefSeq" id="WP_076701078.1">
    <property type="nucleotide sequence ID" value="NZ_MRDE01000009.1"/>
</dbReference>
<evidence type="ECO:0000313" key="2">
    <source>
        <dbReference type="Proteomes" id="UP000187085"/>
    </source>
</evidence>
<name>A0A1R1LL41_9MICC</name>
<proteinExistence type="predicted"/>
<dbReference type="OrthoDB" id="9771302at2"/>
<dbReference type="PANTHER" id="PTHR12126:SF11">
    <property type="entry name" value="NADH DEHYDROGENASE [UBIQUINONE] 1 ALPHA SUBCOMPLEX SUBUNIT 9, MITOCHONDRIAL"/>
    <property type="match status" value="1"/>
</dbReference>
<organism evidence="1 2">
    <name type="scientific">Tersicoccus phoenicis</name>
    <dbReference type="NCBI Taxonomy" id="554083"/>
    <lineage>
        <taxon>Bacteria</taxon>
        <taxon>Bacillati</taxon>
        <taxon>Actinomycetota</taxon>
        <taxon>Actinomycetes</taxon>
        <taxon>Micrococcales</taxon>
        <taxon>Micrococcaceae</taxon>
        <taxon>Tersicoccus</taxon>
    </lineage>
</organism>
<dbReference type="Proteomes" id="UP000187085">
    <property type="component" value="Unassembled WGS sequence"/>
</dbReference>
<reference evidence="1 2" key="1">
    <citation type="submission" date="2016-12" db="EMBL/GenBank/DDBJ databases">
        <title>Draft genome of Tersicoccus phoenicis 1P05MA.</title>
        <authorList>
            <person name="Nakajima Y."/>
            <person name="Yoshizawa S."/>
            <person name="Nakamura K."/>
            <person name="Ogura Y."/>
            <person name="Hayashi T."/>
            <person name="Kogure K."/>
        </authorList>
    </citation>
    <scope>NUCLEOTIDE SEQUENCE [LARGE SCALE GENOMIC DNA]</scope>
    <source>
        <strain evidence="1 2">1p05MA</strain>
    </source>
</reference>
<keyword evidence="2" id="KW-1185">Reference proteome</keyword>
<dbReference type="EMBL" id="MRDE01000009">
    <property type="protein sequence ID" value="OMH28243.1"/>
    <property type="molecule type" value="Genomic_DNA"/>
</dbReference>
<dbReference type="InterPro" id="IPR051207">
    <property type="entry name" value="ComplexI_NDUFA9_subunit"/>
</dbReference>
<evidence type="ECO:0000313" key="1">
    <source>
        <dbReference type="EMBL" id="OMH28243.1"/>
    </source>
</evidence>
<protein>
    <recommendedName>
        <fullName evidence="3">NmrA family transcriptional regulator</fullName>
    </recommendedName>
</protein>
<gene>
    <name evidence="1" type="ORF">BKD30_01565</name>
</gene>
<comment type="caution">
    <text evidence="1">The sequence shown here is derived from an EMBL/GenBank/DDBJ whole genome shotgun (WGS) entry which is preliminary data.</text>
</comment>
<accession>A0A1R1LL41</accession>